<feature type="signal peptide" evidence="1">
    <location>
        <begin position="1"/>
        <end position="28"/>
    </location>
</feature>
<evidence type="ECO:0000313" key="2">
    <source>
        <dbReference type="EMBL" id="GHF70921.1"/>
    </source>
</evidence>
<feature type="chain" id="PRO_5037159187" description="Secreted protein" evidence="1">
    <location>
        <begin position="29"/>
        <end position="176"/>
    </location>
</feature>
<evidence type="ECO:0000313" key="3">
    <source>
        <dbReference type="Proteomes" id="UP000638313"/>
    </source>
</evidence>
<sequence>MNRLSIRIAAASAVTAVALGVAAPAATAAEARRADAAAEQAADTLRPTAADVRDLVSRMRAHGANPAEIAEFEQYAAQLEDGSGHHRAKRALGMGTIVRKLIVAGLRHGGSWAGKIVGKVSKKSGRFIARNGNKIADAIEDVEGWSETALAVAMVKAGIPTDVAYDIARAIMMVAV</sequence>
<evidence type="ECO:0008006" key="4">
    <source>
        <dbReference type="Google" id="ProtNLM"/>
    </source>
</evidence>
<protein>
    <recommendedName>
        <fullName evidence="4">Secreted protein</fullName>
    </recommendedName>
</protein>
<dbReference type="EMBL" id="BNBD01000020">
    <property type="protein sequence ID" value="GHF70921.1"/>
    <property type="molecule type" value="Genomic_DNA"/>
</dbReference>
<keyword evidence="3" id="KW-1185">Reference proteome</keyword>
<dbReference type="AlphaFoldDB" id="A0A919BAC6"/>
<dbReference type="Proteomes" id="UP000638313">
    <property type="component" value="Unassembled WGS sequence"/>
</dbReference>
<comment type="caution">
    <text evidence="2">The sequence shown here is derived from an EMBL/GenBank/DDBJ whole genome shotgun (WGS) entry which is preliminary data.</text>
</comment>
<reference evidence="2" key="1">
    <citation type="journal article" date="2014" name="Int. J. Syst. Evol. Microbiol.">
        <title>Complete genome sequence of Corynebacterium casei LMG S-19264T (=DSM 44701T), isolated from a smear-ripened cheese.</title>
        <authorList>
            <consortium name="US DOE Joint Genome Institute (JGI-PGF)"/>
            <person name="Walter F."/>
            <person name="Albersmeier A."/>
            <person name="Kalinowski J."/>
            <person name="Ruckert C."/>
        </authorList>
    </citation>
    <scope>NUCLEOTIDE SEQUENCE</scope>
    <source>
        <strain evidence="2">JCM 4059</strain>
    </source>
</reference>
<reference evidence="2" key="2">
    <citation type="submission" date="2020-09" db="EMBL/GenBank/DDBJ databases">
        <authorList>
            <person name="Sun Q."/>
            <person name="Ohkuma M."/>
        </authorList>
    </citation>
    <scope>NUCLEOTIDE SEQUENCE</scope>
    <source>
        <strain evidence="2">JCM 4059</strain>
    </source>
</reference>
<gene>
    <name evidence="2" type="ORF">GCM10010218_60320</name>
</gene>
<organism evidence="2 3">
    <name type="scientific">Streptomyces mashuensis</name>
    <dbReference type="NCBI Taxonomy" id="33904"/>
    <lineage>
        <taxon>Bacteria</taxon>
        <taxon>Bacillati</taxon>
        <taxon>Actinomycetota</taxon>
        <taxon>Actinomycetes</taxon>
        <taxon>Kitasatosporales</taxon>
        <taxon>Streptomycetaceae</taxon>
        <taxon>Streptomyces</taxon>
    </lineage>
</organism>
<proteinExistence type="predicted"/>
<accession>A0A919BAC6</accession>
<name>A0A919BAC6_9ACTN</name>
<dbReference type="RefSeq" id="WP_229891707.1">
    <property type="nucleotide sequence ID" value="NZ_BNBD01000020.1"/>
</dbReference>
<keyword evidence="1" id="KW-0732">Signal</keyword>
<evidence type="ECO:0000256" key="1">
    <source>
        <dbReference type="SAM" id="SignalP"/>
    </source>
</evidence>